<keyword evidence="6" id="KW-1000">Mitochondrion outer membrane</keyword>
<dbReference type="RefSeq" id="XP_003569678.1">
    <property type="nucleotide sequence ID" value="XM_003569630.4"/>
</dbReference>
<proteinExistence type="inferred from homology"/>
<evidence type="ECO:0000313" key="12">
    <source>
        <dbReference type="EMBL" id="KQK09467.1"/>
    </source>
</evidence>
<dbReference type="GO" id="GO:0008308">
    <property type="term" value="F:voltage-gated monoatomic anion channel activity"/>
    <property type="evidence" value="ECO:0000318"/>
    <property type="project" value="GO_Central"/>
</dbReference>
<evidence type="ECO:0000256" key="3">
    <source>
        <dbReference type="ARBA" id="ARBA00022448"/>
    </source>
</evidence>
<dbReference type="Gramene" id="KQK09467">
    <property type="protein sequence ID" value="KQK09467"/>
    <property type="gene ID" value="BRADI_2g48160v3"/>
</dbReference>
<evidence type="ECO:0000256" key="8">
    <source>
        <dbReference type="ARBA" id="ARBA00023114"/>
    </source>
</evidence>
<accession>I1HQY0</accession>
<name>I1HQY0_BRADI</name>
<dbReference type="EnsemblPlants" id="KQK09467">
    <property type="protein sequence ID" value="KQK09467"/>
    <property type="gene ID" value="BRADI_2g48160v3"/>
</dbReference>
<dbReference type="Pfam" id="PF01459">
    <property type="entry name" value="Porin_3"/>
    <property type="match status" value="1"/>
</dbReference>
<keyword evidence="5" id="KW-0812">Transmembrane</keyword>
<dbReference type="AlphaFoldDB" id="I1HQY0"/>
<keyword evidence="9" id="KW-0496">Mitochondrion</keyword>
<dbReference type="InterPro" id="IPR023614">
    <property type="entry name" value="Porin_dom_sf"/>
</dbReference>
<dbReference type="OrthoDB" id="7827681at2759"/>
<keyword evidence="4" id="KW-1134">Transmembrane beta strand</keyword>
<evidence type="ECO:0000313" key="13">
    <source>
        <dbReference type="EnsemblPlants" id="KQK09467"/>
    </source>
</evidence>
<evidence type="ECO:0000313" key="14">
    <source>
        <dbReference type="Proteomes" id="UP000008810"/>
    </source>
</evidence>
<dbReference type="FunFam" id="2.40.160.10:FF:000003">
    <property type="entry name" value="Outer mitochondrial membrane protein porin"/>
    <property type="match status" value="1"/>
</dbReference>
<dbReference type="eggNOG" id="KOG3126">
    <property type="taxonomic scope" value="Eukaryota"/>
</dbReference>
<reference evidence="13" key="3">
    <citation type="submission" date="2018-08" db="UniProtKB">
        <authorList>
            <consortium name="EnsemblPlants"/>
        </authorList>
    </citation>
    <scope>IDENTIFICATION</scope>
    <source>
        <strain evidence="13">cv. Bd21</strain>
    </source>
</reference>
<evidence type="ECO:0000256" key="1">
    <source>
        <dbReference type="ARBA" id="ARBA00004294"/>
    </source>
</evidence>
<dbReference type="GO" id="GO:0005741">
    <property type="term" value="C:mitochondrial outer membrane"/>
    <property type="evidence" value="ECO:0000318"/>
    <property type="project" value="GO_Central"/>
</dbReference>
<dbReference type="GO" id="GO:0046930">
    <property type="term" value="C:pore complex"/>
    <property type="evidence" value="ECO:0007669"/>
    <property type="project" value="UniProtKB-KW"/>
</dbReference>
<dbReference type="GO" id="GO:0015288">
    <property type="term" value="F:porin activity"/>
    <property type="evidence" value="ECO:0007669"/>
    <property type="project" value="UniProtKB-KW"/>
</dbReference>
<organism evidence="13">
    <name type="scientific">Brachypodium distachyon</name>
    <name type="common">Purple false brome</name>
    <name type="synonym">Trachynia distachya</name>
    <dbReference type="NCBI Taxonomy" id="15368"/>
    <lineage>
        <taxon>Eukaryota</taxon>
        <taxon>Viridiplantae</taxon>
        <taxon>Streptophyta</taxon>
        <taxon>Embryophyta</taxon>
        <taxon>Tracheophyta</taxon>
        <taxon>Spermatophyta</taxon>
        <taxon>Magnoliopsida</taxon>
        <taxon>Liliopsida</taxon>
        <taxon>Poales</taxon>
        <taxon>Poaceae</taxon>
        <taxon>BOP clade</taxon>
        <taxon>Pooideae</taxon>
        <taxon>Stipodae</taxon>
        <taxon>Brachypodieae</taxon>
        <taxon>Brachypodium</taxon>
    </lineage>
</organism>
<feature type="region of interest" description="Disordered" evidence="11">
    <location>
        <begin position="32"/>
        <end position="57"/>
    </location>
</feature>
<keyword evidence="14" id="KW-1185">Reference proteome</keyword>
<dbReference type="CDD" id="cd07306">
    <property type="entry name" value="Porin3_VDAC"/>
    <property type="match status" value="1"/>
</dbReference>
<dbReference type="Proteomes" id="UP000008810">
    <property type="component" value="Chromosome 2"/>
</dbReference>
<dbReference type="OMA" id="LYKDFHT"/>
<evidence type="ECO:0000256" key="6">
    <source>
        <dbReference type="ARBA" id="ARBA00022787"/>
    </source>
</evidence>
<keyword evidence="10" id="KW-0472">Membrane</keyword>
<dbReference type="InterPro" id="IPR001925">
    <property type="entry name" value="Porin_Euk"/>
</dbReference>
<keyword evidence="8" id="KW-0626">Porin</keyword>
<dbReference type="GeneID" id="100821813"/>
<dbReference type="FunCoup" id="I1HQY0">
    <property type="interactions" value="2111"/>
</dbReference>
<dbReference type="PANTHER" id="PTHR11743">
    <property type="entry name" value="VOLTAGE-DEPENDENT ANION-SELECTIVE CHANNEL"/>
    <property type="match status" value="1"/>
</dbReference>
<dbReference type="HOGENOM" id="CLU_069937_0_0_1"/>
<dbReference type="PANTHER" id="PTHR11743:SF30">
    <property type="entry name" value="MITOCHONDRIAL OUTER MEMBRANE PROTEIN PORIN 4"/>
    <property type="match status" value="1"/>
</dbReference>
<dbReference type="InterPro" id="IPR027246">
    <property type="entry name" value="Porin_Euk/Tom40"/>
</dbReference>
<dbReference type="Gene3D" id="2.40.160.10">
    <property type="entry name" value="Porin"/>
    <property type="match status" value="1"/>
</dbReference>
<protein>
    <submittedName>
        <fullName evidence="12 13">Uncharacterized protein</fullName>
    </submittedName>
</protein>
<reference evidence="12" key="2">
    <citation type="submission" date="2017-06" db="EMBL/GenBank/DDBJ databases">
        <title>WGS assembly of Brachypodium distachyon.</title>
        <authorList>
            <consortium name="The International Brachypodium Initiative"/>
            <person name="Lucas S."/>
            <person name="Harmon-Smith M."/>
            <person name="Lail K."/>
            <person name="Tice H."/>
            <person name="Grimwood J."/>
            <person name="Bruce D."/>
            <person name="Barry K."/>
            <person name="Shu S."/>
            <person name="Lindquist E."/>
            <person name="Wang M."/>
            <person name="Pitluck S."/>
            <person name="Vogel J.P."/>
            <person name="Garvin D.F."/>
            <person name="Mockler T.C."/>
            <person name="Schmutz J."/>
            <person name="Rokhsar D."/>
            <person name="Bevan M.W."/>
        </authorList>
    </citation>
    <scope>NUCLEOTIDE SEQUENCE</scope>
    <source>
        <strain evidence="12">Bd21</strain>
    </source>
</reference>
<gene>
    <name evidence="13" type="primary">LOC100821813</name>
    <name evidence="12" type="ORF">BRADI_2g48160v3</name>
</gene>
<dbReference type="STRING" id="15368.I1HQY0"/>
<evidence type="ECO:0000256" key="4">
    <source>
        <dbReference type="ARBA" id="ARBA00022452"/>
    </source>
</evidence>
<dbReference type="EMBL" id="CM000881">
    <property type="protein sequence ID" value="KQK09467.1"/>
    <property type="molecule type" value="Genomic_DNA"/>
</dbReference>
<comment type="subcellular location">
    <subcellularLocation>
        <location evidence="1">Mitochondrion outer membrane</location>
    </subcellularLocation>
</comment>
<evidence type="ECO:0000256" key="5">
    <source>
        <dbReference type="ARBA" id="ARBA00022692"/>
    </source>
</evidence>
<keyword evidence="7" id="KW-0406">Ion transport</keyword>
<evidence type="ECO:0000256" key="11">
    <source>
        <dbReference type="SAM" id="MobiDB-lite"/>
    </source>
</evidence>
<evidence type="ECO:0000256" key="7">
    <source>
        <dbReference type="ARBA" id="ARBA00023065"/>
    </source>
</evidence>
<evidence type="ECO:0000256" key="2">
    <source>
        <dbReference type="ARBA" id="ARBA00009624"/>
    </source>
</evidence>
<keyword evidence="3" id="KW-0813">Transport</keyword>
<evidence type="ECO:0000256" key="9">
    <source>
        <dbReference type="ARBA" id="ARBA00023128"/>
    </source>
</evidence>
<reference evidence="12 13" key="1">
    <citation type="journal article" date="2010" name="Nature">
        <title>Genome sequencing and analysis of the model grass Brachypodium distachyon.</title>
        <authorList>
            <consortium name="International Brachypodium Initiative"/>
        </authorList>
    </citation>
    <scope>NUCLEOTIDE SEQUENCE [LARGE SCALE GENOMIC DNA]</scope>
    <source>
        <strain evidence="12 13">Bd21</strain>
    </source>
</reference>
<dbReference type="KEGG" id="bdi:100821813"/>
<sequence length="327" mass="34402">MAAPVDVPSMSAPVDAPFVVASVDAPSMAAAAGGLTPGDGPSEAKSGDGPSKVAPGHGLYSEVGQKARDLLYKDFHTDQKFTLTTRANNGAAITATSTKKNEAILGDIKTQFKFNNVKVDVKATTDSEVLITTTTEDLGLVGLKKIVTIPFPNQTAGKVEVQYLHDYAGLNVSVGLNSKPLINLSGVFGNKALAAGADVAYDSATGNFTKYNAGVSLTNEDLSAAVMLNNKGDSLTASYYHSVNKETAVGAEVTHSFSSKENTFTFGSQYSLDPLTTAKLRYNNLGMVSTLIQHEWRPKSFLALSTEVDTKAIDKSSKIGLSLVLEP</sequence>
<evidence type="ECO:0000256" key="10">
    <source>
        <dbReference type="ARBA" id="ARBA00023136"/>
    </source>
</evidence>
<comment type="similarity">
    <text evidence="2">Belongs to the eukaryotic mitochondrial porin (TC 1.B.8.1) family.</text>
</comment>